<dbReference type="InterPro" id="IPR051834">
    <property type="entry name" value="RING_finger_E3_ligase"/>
</dbReference>
<dbReference type="AlphaFoldDB" id="A0A814DT11"/>
<dbReference type="InterPro" id="IPR013083">
    <property type="entry name" value="Znf_RING/FYVE/PHD"/>
</dbReference>
<feature type="compositionally biased region" description="Polar residues" evidence="5">
    <location>
        <begin position="1"/>
        <end position="26"/>
    </location>
</feature>
<feature type="region of interest" description="Disordered" evidence="5">
    <location>
        <begin position="1"/>
        <end position="64"/>
    </location>
</feature>
<evidence type="ECO:0000313" key="7">
    <source>
        <dbReference type="EMBL" id="CAF0962555.1"/>
    </source>
</evidence>
<comment type="caution">
    <text evidence="7">The sequence shown here is derived from an EMBL/GenBank/DDBJ whole genome shotgun (WGS) entry which is preliminary data.</text>
</comment>
<sequence length="149" mass="17137">MSANNQGDQEIPFTTDQPTTQAAETSQRIEEIDVAQADESDSWETDDEGDFYDEHAHDDLSDHEDDEHYVDLGLSKHLIECYPTTTAEEVSVVGALCDICLNEYKSDDKLRTIPCLHRFHSKCIDKWLKKNSKCPMCRSDLRKSEWYSD</sequence>
<dbReference type="GO" id="GO:0061630">
    <property type="term" value="F:ubiquitin protein ligase activity"/>
    <property type="evidence" value="ECO:0007669"/>
    <property type="project" value="TreeGrafter"/>
</dbReference>
<evidence type="ECO:0000259" key="6">
    <source>
        <dbReference type="PROSITE" id="PS50089"/>
    </source>
</evidence>
<dbReference type="Proteomes" id="UP000663860">
    <property type="component" value="Unassembled WGS sequence"/>
</dbReference>
<dbReference type="SUPFAM" id="SSF57850">
    <property type="entry name" value="RING/U-box"/>
    <property type="match status" value="1"/>
</dbReference>
<evidence type="ECO:0000256" key="3">
    <source>
        <dbReference type="ARBA" id="ARBA00022833"/>
    </source>
</evidence>
<proteinExistence type="predicted"/>
<dbReference type="InterPro" id="IPR001841">
    <property type="entry name" value="Znf_RING"/>
</dbReference>
<dbReference type="PANTHER" id="PTHR45931:SF3">
    <property type="entry name" value="RING ZINC FINGER-CONTAINING PROTEIN"/>
    <property type="match status" value="1"/>
</dbReference>
<name>A0A814DT11_9BILA</name>
<dbReference type="SMART" id="SM00184">
    <property type="entry name" value="RING"/>
    <property type="match status" value="1"/>
</dbReference>
<evidence type="ECO:0000256" key="2">
    <source>
        <dbReference type="ARBA" id="ARBA00022771"/>
    </source>
</evidence>
<keyword evidence="3" id="KW-0862">Zinc</keyword>
<gene>
    <name evidence="7" type="ORF">IZO911_LOCUS15624</name>
</gene>
<keyword evidence="1" id="KW-0479">Metal-binding</keyword>
<dbReference type="EMBL" id="CAJNOE010000136">
    <property type="protein sequence ID" value="CAF0962555.1"/>
    <property type="molecule type" value="Genomic_DNA"/>
</dbReference>
<accession>A0A814DT11</accession>
<protein>
    <recommendedName>
        <fullName evidence="6">RING-type domain-containing protein</fullName>
    </recommendedName>
</protein>
<evidence type="ECO:0000256" key="1">
    <source>
        <dbReference type="ARBA" id="ARBA00022723"/>
    </source>
</evidence>
<dbReference type="GO" id="GO:0008270">
    <property type="term" value="F:zinc ion binding"/>
    <property type="evidence" value="ECO:0007669"/>
    <property type="project" value="UniProtKB-KW"/>
</dbReference>
<organism evidence="7 8">
    <name type="scientific">Adineta steineri</name>
    <dbReference type="NCBI Taxonomy" id="433720"/>
    <lineage>
        <taxon>Eukaryota</taxon>
        <taxon>Metazoa</taxon>
        <taxon>Spiralia</taxon>
        <taxon>Gnathifera</taxon>
        <taxon>Rotifera</taxon>
        <taxon>Eurotatoria</taxon>
        <taxon>Bdelloidea</taxon>
        <taxon>Adinetida</taxon>
        <taxon>Adinetidae</taxon>
        <taxon>Adineta</taxon>
    </lineage>
</organism>
<reference evidence="7" key="1">
    <citation type="submission" date="2021-02" db="EMBL/GenBank/DDBJ databases">
        <authorList>
            <person name="Nowell W R."/>
        </authorList>
    </citation>
    <scope>NUCLEOTIDE SEQUENCE</scope>
</reference>
<dbReference type="GO" id="GO:0006511">
    <property type="term" value="P:ubiquitin-dependent protein catabolic process"/>
    <property type="evidence" value="ECO:0007669"/>
    <property type="project" value="TreeGrafter"/>
</dbReference>
<dbReference type="Pfam" id="PF13639">
    <property type="entry name" value="zf-RING_2"/>
    <property type="match status" value="1"/>
</dbReference>
<dbReference type="Gene3D" id="3.30.40.10">
    <property type="entry name" value="Zinc/RING finger domain, C3HC4 (zinc finger)"/>
    <property type="match status" value="1"/>
</dbReference>
<dbReference type="PROSITE" id="PS50089">
    <property type="entry name" value="ZF_RING_2"/>
    <property type="match status" value="1"/>
</dbReference>
<keyword evidence="2 4" id="KW-0863">Zinc-finger</keyword>
<dbReference type="PANTHER" id="PTHR45931">
    <property type="entry name" value="SI:CH211-59O9.10"/>
    <property type="match status" value="1"/>
</dbReference>
<evidence type="ECO:0000256" key="5">
    <source>
        <dbReference type="SAM" id="MobiDB-lite"/>
    </source>
</evidence>
<feature type="compositionally biased region" description="Acidic residues" evidence="5">
    <location>
        <begin position="32"/>
        <end position="51"/>
    </location>
</feature>
<evidence type="ECO:0000256" key="4">
    <source>
        <dbReference type="PROSITE-ProRule" id="PRU00175"/>
    </source>
</evidence>
<feature type="domain" description="RING-type" evidence="6">
    <location>
        <begin position="97"/>
        <end position="138"/>
    </location>
</feature>
<evidence type="ECO:0000313" key="8">
    <source>
        <dbReference type="Proteomes" id="UP000663860"/>
    </source>
</evidence>
<dbReference type="GO" id="GO:0005634">
    <property type="term" value="C:nucleus"/>
    <property type="evidence" value="ECO:0007669"/>
    <property type="project" value="TreeGrafter"/>
</dbReference>